<dbReference type="Pfam" id="PF00127">
    <property type="entry name" value="Copper-bind"/>
    <property type="match status" value="1"/>
</dbReference>
<feature type="signal peptide" evidence="3">
    <location>
        <begin position="1"/>
        <end position="23"/>
    </location>
</feature>
<dbReference type="InterPro" id="IPR008972">
    <property type="entry name" value="Cupredoxin"/>
</dbReference>
<keyword evidence="3" id="KW-0732">Signal</keyword>
<protein>
    <submittedName>
        <fullName evidence="5">Uncharacterized copper-binding protein</fullName>
    </submittedName>
</protein>
<accession>A0ABM9HZ17</accession>
<reference evidence="5 6" key="1">
    <citation type="submission" date="2023-03" db="EMBL/GenBank/DDBJ databases">
        <authorList>
            <person name="Pearce D."/>
        </authorList>
    </citation>
    <scope>NUCLEOTIDE SEQUENCE [LARGE SCALE GENOMIC DNA]</scope>
    <source>
        <strain evidence="5">Msz</strain>
    </source>
</reference>
<dbReference type="InterPro" id="IPR000923">
    <property type="entry name" value="BlueCu_1"/>
</dbReference>
<keyword evidence="2" id="KW-0186">Copper</keyword>
<feature type="chain" id="PRO_5046058757" evidence="3">
    <location>
        <begin position="24"/>
        <end position="168"/>
    </location>
</feature>
<name>A0ABM9HZ17_9GAMM</name>
<dbReference type="RefSeq" id="WP_026608947.1">
    <property type="nucleotide sequence ID" value="NZ_OX458333.1"/>
</dbReference>
<evidence type="ECO:0000313" key="5">
    <source>
        <dbReference type="EMBL" id="CAI8782668.1"/>
    </source>
</evidence>
<evidence type="ECO:0000256" key="2">
    <source>
        <dbReference type="ARBA" id="ARBA00023008"/>
    </source>
</evidence>
<evidence type="ECO:0000256" key="3">
    <source>
        <dbReference type="SAM" id="SignalP"/>
    </source>
</evidence>
<keyword evidence="6" id="KW-1185">Reference proteome</keyword>
<dbReference type="SUPFAM" id="SSF49503">
    <property type="entry name" value="Cupredoxins"/>
    <property type="match status" value="1"/>
</dbReference>
<keyword evidence="1" id="KW-0479">Metal-binding</keyword>
<dbReference type="PANTHER" id="PTHR38439:SF3">
    <property type="entry name" value="COPPER-RESISTANT CUPROPROTEIN COPI"/>
    <property type="match status" value="1"/>
</dbReference>
<dbReference type="Gene3D" id="2.60.40.420">
    <property type="entry name" value="Cupredoxins - blue copper proteins"/>
    <property type="match status" value="1"/>
</dbReference>
<dbReference type="InterPro" id="IPR050845">
    <property type="entry name" value="Cu-binding_ET"/>
</dbReference>
<sequence>MKSHSIYPALILASIMSATAAQAQNPEESGTGDQHHPEVHAGHDQFAAGVPGKPEEVTKTVEIKTLDSMKFEPSSLTVGRGETVRLIVANPGHLIHEATIGTSEEQKIHNQEMKADPHMHHDSPNSVTVAPGETRELIWRFDQPGRFEIGCHIPGHYESGMKAEVNVR</sequence>
<dbReference type="EMBL" id="OX458333">
    <property type="protein sequence ID" value="CAI8782668.1"/>
    <property type="molecule type" value="Genomic_DNA"/>
</dbReference>
<dbReference type="Proteomes" id="UP001162030">
    <property type="component" value="Chromosome"/>
</dbReference>
<dbReference type="PANTHER" id="PTHR38439">
    <property type="entry name" value="AURACYANIN-B"/>
    <property type="match status" value="1"/>
</dbReference>
<proteinExistence type="predicted"/>
<gene>
    <name evidence="5" type="ORF">MSZNOR_1250</name>
</gene>
<evidence type="ECO:0000313" key="6">
    <source>
        <dbReference type="Proteomes" id="UP001162030"/>
    </source>
</evidence>
<dbReference type="CDD" id="cd04211">
    <property type="entry name" value="Cupredoxin_like_2"/>
    <property type="match status" value="1"/>
</dbReference>
<organism evidence="5 6">
    <name type="scientific">Methylocaldum szegediense</name>
    <dbReference type="NCBI Taxonomy" id="73780"/>
    <lineage>
        <taxon>Bacteria</taxon>
        <taxon>Pseudomonadati</taxon>
        <taxon>Pseudomonadota</taxon>
        <taxon>Gammaproteobacteria</taxon>
        <taxon>Methylococcales</taxon>
        <taxon>Methylococcaceae</taxon>
        <taxon>Methylocaldum</taxon>
    </lineage>
</organism>
<evidence type="ECO:0000256" key="1">
    <source>
        <dbReference type="ARBA" id="ARBA00022723"/>
    </source>
</evidence>
<feature type="domain" description="Blue (type 1) copper" evidence="4">
    <location>
        <begin position="62"/>
        <end position="167"/>
    </location>
</feature>
<evidence type="ECO:0000259" key="4">
    <source>
        <dbReference type="Pfam" id="PF00127"/>
    </source>
</evidence>